<dbReference type="AlphaFoldDB" id="A0AA50DH86"/>
<reference evidence="1 2" key="1">
    <citation type="submission" date="2023-07" db="EMBL/GenBank/DDBJ databases">
        <title>Pathogenic bacteria of pear tree diseases.</title>
        <authorList>
            <person name="Zhang Z."/>
            <person name="He L."/>
            <person name="Huang R."/>
        </authorList>
    </citation>
    <scope>NUCLEOTIDE SEQUENCE [LARGE SCALE GENOMIC DNA]</scope>
    <source>
        <strain evidence="1 2">DE2</strain>
    </source>
</reference>
<proteinExistence type="predicted"/>
<gene>
    <name evidence="1" type="ORF">Q3V30_15735</name>
</gene>
<accession>A0AA50DH86</accession>
<evidence type="ECO:0000313" key="2">
    <source>
        <dbReference type="Proteomes" id="UP001228139"/>
    </source>
</evidence>
<dbReference type="EMBL" id="CP132353">
    <property type="protein sequence ID" value="WLS77907.1"/>
    <property type="molecule type" value="Genomic_DNA"/>
</dbReference>
<protein>
    <submittedName>
        <fullName evidence="1">Two-component-system connector protein YcgZ</fullName>
    </submittedName>
</protein>
<dbReference type="Proteomes" id="UP001228139">
    <property type="component" value="Chromosome"/>
</dbReference>
<name>A0AA50DH86_9GAMM</name>
<sequence>MHHNRFNAELSSDSANDFSVNEGEYASLEQTLGQVVMEILQGGMAVNRPSICTKLLARLSESTTPDQEKHHKELISLLFGREK</sequence>
<organism evidence="1 2">
    <name type="scientific">Erwinia pyri</name>
    <dbReference type="NCBI Taxonomy" id="3062598"/>
    <lineage>
        <taxon>Bacteria</taxon>
        <taxon>Pseudomonadati</taxon>
        <taxon>Pseudomonadota</taxon>
        <taxon>Gammaproteobacteria</taxon>
        <taxon>Enterobacterales</taxon>
        <taxon>Erwiniaceae</taxon>
        <taxon>Erwinia</taxon>
    </lineage>
</organism>
<dbReference type="RefSeq" id="WP_306207236.1">
    <property type="nucleotide sequence ID" value="NZ_CP132353.1"/>
</dbReference>
<evidence type="ECO:0000313" key="1">
    <source>
        <dbReference type="EMBL" id="WLS77907.1"/>
    </source>
</evidence>
<keyword evidence="2" id="KW-1185">Reference proteome</keyword>
<dbReference type="KEGG" id="epi:Q3V30_15735"/>